<reference evidence="7 8" key="1">
    <citation type="submission" date="2019-02" db="EMBL/GenBank/DDBJ databases">
        <title>Deep-cultivation of Planctomycetes and their phenomic and genomic characterization uncovers novel biology.</title>
        <authorList>
            <person name="Wiegand S."/>
            <person name="Jogler M."/>
            <person name="Boedeker C."/>
            <person name="Pinto D."/>
            <person name="Vollmers J."/>
            <person name="Rivas-Marin E."/>
            <person name="Kohn T."/>
            <person name="Peeters S.H."/>
            <person name="Heuer A."/>
            <person name="Rast P."/>
            <person name="Oberbeckmann S."/>
            <person name="Bunk B."/>
            <person name="Jeske O."/>
            <person name="Meyerdierks A."/>
            <person name="Storesund J.E."/>
            <person name="Kallscheuer N."/>
            <person name="Luecker S."/>
            <person name="Lage O.M."/>
            <person name="Pohl T."/>
            <person name="Merkel B.J."/>
            <person name="Hornburger P."/>
            <person name="Mueller R.-W."/>
            <person name="Bruemmer F."/>
            <person name="Labrenz M."/>
            <person name="Spormann A.M."/>
            <person name="Op den Camp H."/>
            <person name="Overmann J."/>
            <person name="Amann R."/>
            <person name="Jetten M.S.M."/>
            <person name="Mascher T."/>
            <person name="Medema M.H."/>
            <person name="Devos D.P."/>
            <person name="Kaster A.-K."/>
            <person name="Ovreas L."/>
            <person name="Rohde M."/>
            <person name="Galperin M.Y."/>
            <person name="Jogler C."/>
        </authorList>
    </citation>
    <scope>NUCLEOTIDE SEQUENCE [LARGE SCALE GENOMIC DNA]</scope>
    <source>
        <strain evidence="7 8">Mal52</strain>
    </source>
</reference>
<comment type="function">
    <text evidence="5">One of two assembly initiator proteins, it binds directly to the 5'-end of the 23S rRNA, where it nucleates assembly of the 50S subunit.</text>
</comment>
<accession>A0A517ZWU6</accession>
<dbReference type="Proteomes" id="UP000319383">
    <property type="component" value="Chromosome"/>
</dbReference>
<comment type="similarity">
    <text evidence="1 5">Belongs to the universal ribosomal protein uL24 family.</text>
</comment>
<dbReference type="PANTHER" id="PTHR12903">
    <property type="entry name" value="MITOCHONDRIAL RIBOSOMAL PROTEIN L24"/>
    <property type="match status" value="1"/>
</dbReference>
<gene>
    <name evidence="5 7" type="primary">rplX</name>
    <name evidence="7" type="ORF">Mal52_54180</name>
</gene>
<evidence type="ECO:0000256" key="4">
    <source>
        <dbReference type="ARBA" id="ARBA00035206"/>
    </source>
</evidence>
<evidence type="ECO:0000256" key="1">
    <source>
        <dbReference type="ARBA" id="ARBA00010618"/>
    </source>
</evidence>
<dbReference type="EMBL" id="CP036276">
    <property type="protein sequence ID" value="QDU46895.1"/>
    <property type="molecule type" value="Genomic_DNA"/>
</dbReference>
<name>A0A517ZWU6_9PLAN</name>
<evidence type="ECO:0000256" key="3">
    <source>
        <dbReference type="ARBA" id="ARBA00023274"/>
    </source>
</evidence>
<evidence type="ECO:0000256" key="5">
    <source>
        <dbReference type="HAMAP-Rule" id="MF_01326"/>
    </source>
</evidence>
<dbReference type="Gene3D" id="2.30.30.30">
    <property type="match status" value="1"/>
</dbReference>
<dbReference type="Pfam" id="PF17136">
    <property type="entry name" value="ribosomal_L24"/>
    <property type="match status" value="1"/>
</dbReference>
<dbReference type="InterPro" id="IPR041988">
    <property type="entry name" value="Ribosomal_uL24_KOW"/>
</dbReference>
<evidence type="ECO:0000313" key="7">
    <source>
        <dbReference type="EMBL" id="QDU46895.1"/>
    </source>
</evidence>
<dbReference type="InterPro" id="IPR057264">
    <property type="entry name" value="Ribosomal_uL24_C"/>
</dbReference>
<dbReference type="SUPFAM" id="SSF50104">
    <property type="entry name" value="Translation proteins SH3-like domain"/>
    <property type="match status" value="1"/>
</dbReference>
<comment type="subunit">
    <text evidence="5">Part of the 50S ribosomal subunit.</text>
</comment>
<dbReference type="InterPro" id="IPR003256">
    <property type="entry name" value="Ribosomal_uL24"/>
</dbReference>
<dbReference type="InterPro" id="IPR008991">
    <property type="entry name" value="Translation_prot_SH3-like_sf"/>
</dbReference>
<evidence type="ECO:0000259" key="6">
    <source>
        <dbReference type="Pfam" id="PF17136"/>
    </source>
</evidence>
<comment type="function">
    <text evidence="5">One of the proteins that surrounds the polypeptide exit tunnel on the outside of the subunit.</text>
</comment>
<sequence>MKIRRGDTVQVIAGDDASTTARKVLSVEAGGKKVLVEGVNRVYKHVKRGHPRSPQGGRLSKEMPIDISNVLLYCDSCGRGVRVGYRYTKDGSKERCCKICDAGLGNISPPKAHYAQS</sequence>
<evidence type="ECO:0000313" key="8">
    <source>
        <dbReference type="Proteomes" id="UP000319383"/>
    </source>
</evidence>
<dbReference type="HAMAP" id="MF_01326_B">
    <property type="entry name" value="Ribosomal_uL24_B"/>
    <property type="match status" value="1"/>
</dbReference>
<protein>
    <recommendedName>
        <fullName evidence="4 5">Large ribosomal subunit protein uL24</fullName>
    </recommendedName>
</protein>
<keyword evidence="5" id="KW-0694">RNA-binding</keyword>
<dbReference type="GO" id="GO:0003735">
    <property type="term" value="F:structural constituent of ribosome"/>
    <property type="evidence" value="ECO:0007669"/>
    <property type="project" value="InterPro"/>
</dbReference>
<dbReference type="GO" id="GO:1990904">
    <property type="term" value="C:ribonucleoprotein complex"/>
    <property type="evidence" value="ECO:0007669"/>
    <property type="project" value="UniProtKB-KW"/>
</dbReference>
<evidence type="ECO:0000256" key="2">
    <source>
        <dbReference type="ARBA" id="ARBA00022980"/>
    </source>
</evidence>
<dbReference type="GO" id="GO:0019843">
    <property type="term" value="F:rRNA binding"/>
    <property type="evidence" value="ECO:0007669"/>
    <property type="project" value="UniProtKB-UniRule"/>
</dbReference>
<dbReference type="InterPro" id="IPR014722">
    <property type="entry name" value="Rib_uL2_dom2"/>
</dbReference>
<proteinExistence type="inferred from homology"/>
<keyword evidence="3 5" id="KW-0687">Ribonucleoprotein</keyword>
<organism evidence="7 8">
    <name type="scientific">Symmachiella dynata</name>
    <dbReference type="NCBI Taxonomy" id="2527995"/>
    <lineage>
        <taxon>Bacteria</taxon>
        <taxon>Pseudomonadati</taxon>
        <taxon>Planctomycetota</taxon>
        <taxon>Planctomycetia</taxon>
        <taxon>Planctomycetales</taxon>
        <taxon>Planctomycetaceae</taxon>
        <taxon>Symmachiella</taxon>
    </lineage>
</organism>
<keyword evidence="8" id="KW-1185">Reference proteome</keyword>
<dbReference type="GO" id="GO:0005840">
    <property type="term" value="C:ribosome"/>
    <property type="evidence" value="ECO:0007669"/>
    <property type="project" value="UniProtKB-KW"/>
</dbReference>
<dbReference type="RefSeq" id="WP_145379473.1">
    <property type="nucleotide sequence ID" value="NZ_CAXBED010000096.1"/>
</dbReference>
<keyword evidence="5" id="KW-0699">rRNA-binding</keyword>
<dbReference type="CDD" id="cd06089">
    <property type="entry name" value="KOW_RPL26"/>
    <property type="match status" value="1"/>
</dbReference>
<keyword evidence="2 5" id="KW-0689">Ribosomal protein</keyword>
<dbReference type="NCBIfam" id="TIGR01079">
    <property type="entry name" value="rplX_bact"/>
    <property type="match status" value="1"/>
</dbReference>
<dbReference type="KEGG" id="sdyn:Mal52_54180"/>
<dbReference type="GO" id="GO:0006412">
    <property type="term" value="P:translation"/>
    <property type="evidence" value="ECO:0007669"/>
    <property type="project" value="UniProtKB-UniRule"/>
</dbReference>
<feature type="domain" description="Large ribosomal subunit protein uL24 C-terminal" evidence="6">
    <location>
        <begin position="39"/>
        <end position="102"/>
    </location>
</feature>
<dbReference type="AlphaFoldDB" id="A0A517ZWU6"/>